<proteinExistence type="predicted"/>
<feature type="non-terminal residue" evidence="1">
    <location>
        <position position="83"/>
    </location>
</feature>
<name>A0A811UP26_CERCA</name>
<reference evidence="1" key="1">
    <citation type="submission" date="2020-11" db="EMBL/GenBank/DDBJ databases">
        <authorList>
            <person name="Whitehead M."/>
        </authorList>
    </citation>
    <scope>NUCLEOTIDE SEQUENCE</scope>
    <source>
        <strain evidence="1">EGII</strain>
    </source>
</reference>
<protein>
    <submittedName>
        <fullName evidence="1">(Mediterranean fruit fly) hypothetical protein</fullName>
    </submittedName>
</protein>
<dbReference type="AlphaFoldDB" id="A0A811UP26"/>
<sequence>MLKKHSVSHAVSPSGNLENSCKFENCKYVAASATLLRVHAASHAKEQLKCSEPSCSYEGKSLLHLKRWDENFSFLNWLIDNGT</sequence>
<dbReference type="OrthoDB" id="30289at2759"/>
<evidence type="ECO:0000313" key="1">
    <source>
        <dbReference type="EMBL" id="CAD7000620.1"/>
    </source>
</evidence>
<comment type="caution">
    <text evidence="1">The sequence shown here is derived from an EMBL/GenBank/DDBJ whole genome shotgun (WGS) entry which is preliminary data.</text>
</comment>
<dbReference type="Proteomes" id="UP000606786">
    <property type="component" value="Unassembled WGS sequence"/>
</dbReference>
<gene>
    <name evidence="1" type="ORF">CCAP1982_LOCUS9094</name>
</gene>
<accession>A0A811UP26</accession>
<evidence type="ECO:0000313" key="2">
    <source>
        <dbReference type="Proteomes" id="UP000606786"/>
    </source>
</evidence>
<dbReference type="EMBL" id="CAJHJT010000012">
    <property type="protein sequence ID" value="CAD7000620.1"/>
    <property type="molecule type" value="Genomic_DNA"/>
</dbReference>
<organism evidence="1 2">
    <name type="scientific">Ceratitis capitata</name>
    <name type="common">Mediterranean fruit fly</name>
    <name type="synonym">Tephritis capitata</name>
    <dbReference type="NCBI Taxonomy" id="7213"/>
    <lineage>
        <taxon>Eukaryota</taxon>
        <taxon>Metazoa</taxon>
        <taxon>Ecdysozoa</taxon>
        <taxon>Arthropoda</taxon>
        <taxon>Hexapoda</taxon>
        <taxon>Insecta</taxon>
        <taxon>Pterygota</taxon>
        <taxon>Neoptera</taxon>
        <taxon>Endopterygota</taxon>
        <taxon>Diptera</taxon>
        <taxon>Brachycera</taxon>
        <taxon>Muscomorpha</taxon>
        <taxon>Tephritoidea</taxon>
        <taxon>Tephritidae</taxon>
        <taxon>Ceratitis</taxon>
        <taxon>Ceratitis</taxon>
    </lineage>
</organism>
<keyword evidence="2" id="KW-1185">Reference proteome</keyword>